<dbReference type="GO" id="GO:0046872">
    <property type="term" value="F:metal ion binding"/>
    <property type="evidence" value="ECO:0007669"/>
    <property type="project" value="UniProtKB-KW"/>
</dbReference>
<keyword evidence="6" id="KW-0021">Allosteric enzyme</keyword>
<evidence type="ECO:0000256" key="13">
    <source>
        <dbReference type="ARBA" id="ARBA00023152"/>
    </source>
</evidence>
<dbReference type="EC" id="2.7.1.11" evidence="4"/>
<dbReference type="EMBL" id="GL877438">
    <property type="protein sequence ID" value="ELA46622.1"/>
    <property type="molecule type" value="Genomic_DNA"/>
</dbReference>
<dbReference type="GO" id="GO:0030388">
    <property type="term" value="P:fructose 1,6-bisphosphate metabolic process"/>
    <property type="evidence" value="ECO:0007669"/>
    <property type="project" value="TreeGrafter"/>
</dbReference>
<comment type="subcellular location">
    <subcellularLocation>
        <location evidence="2">Cytoplasm</location>
    </subcellularLocation>
</comment>
<dbReference type="GO" id="GO:0006002">
    <property type="term" value="P:fructose 6-phosphate metabolic process"/>
    <property type="evidence" value="ECO:0007669"/>
    <property type="project" value="InterPro"/>
</dbReference>
<dbReference type="Gene3D" id="3.40.50.450">
    <property type="match status" value="2"/>
</dbReference>
<evidence type="ECO:0000256" key="5">
    <source>
        <dbReference type="ARBA" id="ARBA00022490"/>
    </source>
</evidence>
<evidence type="ECO:0000256" key="3">
    <source>
        <dbReference type="ARBA" id="ARBA00004679"/>
    </source>
</evidence>
<evidence type="ECO:0000256" key="11">
    <source>
        <dbReference type="ARBA" id="ARBA00022840"/>
    </source>
</evidence>
<comment type="cofactor">
    <cofactor evidence="1">
        <name>Mg(2+)</name>
        <dbReference type="ChEBI" id="CHEBI:18420"/>
    </cofactor>
</comment>
<dbReference type="GO" id="GO:0016208">
    <property type="term" value="F:AMP binding"/>
    <property type="evidence" value="ECO:0007669"/>
    <property type="project" value="TreeGrafter"/>
</dbReference>
<dbReference type="InterPro" id="IPR015912">
    <property type="entry name" value="Phosphofructokinase_CS"/>
</dbReference>
<comment type="catalytic activity">
    <reaction evidence="14">
        <text>beta-D-fructose 6-phosphate + ATP = beta-D-fructose 1,6-bisphosphate + ADP + H(+)</text>
        <dbReference type="Rhea" id="RHEA:16109"/>
        <dbReference type="ChEBI" id="CHEBI:15378"/>
        <dbReference type="ChEBI" id="CHEBI:30616"/>
        <dbReference type="ChEBI" id="CHEBI:32966"/>
        <dbReference type="ChEBI" id="CHEBI:57634"/>
        <dbReference type="ChEBI" id="CHEBI:456216"/>
        <dbReference type="EC" id="2.7.1.11"/>
    </reaction>
</comment>
<dbReference type="InterPro" id="IPR035966">
    <property type="entry name" value="PKF_sf"/>
</dbReference>
<feature type="region of interest" description="Disordered" evidence="15">
    <location>
        <begin position="698"/>
        <end position="734"/>
    </location>
</feature>
<feature type="compositionally biased region" description="Polar residues" evidence="15">
    <location>
        <begin position="698"/>
        <end position="708"/>
    </location>
</feature>
<dbReference type="Proteomes" id="UP000011081">
    <property type="component" value="Unassembled WGS sequence"/>
</dbReference>
<feature type="domain" description="Phosphofructokinase" evidence="16">
    <location>
        <begin position="107"/>
        <end position="460"/>
    </location>
</feature>
<dbReference type="InterPro" id="IPR000023">
    <property type="entry name" value="Phosphofructokinase_dom"/>
</dbReference>
<dbReference type="SUPFAM" id="SSF53784">
    <property type="entry name" value="Phosphofructokinase"/>
    <property type="match status" value="2"/>
</dbReference>
<dbReference type="GO" id="GO:0042802">
    <property type="term" value="F:identical protein binding"/>
    <property type="evidence" value="ECO:0007669"/>
    <property type="project" value="TreeGrafter"/>
</dbReference>
<keyword evidence="13" id="KW-0324">Glycolysis</keyword>
<dbReference type="GO" id="GO:0048029">
    <property type="term" value="F:monosaccharide binding"/>
    <property type="evidence" value="ECO:0007669"/>
    <property type="project" value="TreeGrafter"/>
</dbReference>
<organism evidence="17 18">
    <name type="scientific">Vavraia culicis (isolate floridensis)</name>
    <name type="common">Microsporidian parasite</name>
    <dbReference type="NCBI Taxonomy" id="948595"/>
    <lineage>
        <taxon>Eukaryota</taxon>
        <taxon>Fungi</taxon>
        <taxon>Fungi incertae sedis</taxon>
        <taxon>Microsporidia</taxon>
        <taxon>Pleistophoridae</taxon>
        <taxon>Vavraia</taxon>
    </lineage>
</organism>
<keyword evidence="7" id="KW-0808">Transferase</keyword>
<sequence>MTHTEIVIHSDHLSHTSLHLYEALGLDVKIYQLKNTRKIVITGNERVQLRAMTDGIHVILKTTNALHVLSEQNIDIDRLMDRNTVTLRDALGNEIHVQFDPTITPRRIAVLTSGGDAPGMNMCVHAIVRTAIRCNSMVYGVYDGYTGLINDGIKRLGFNDVVKHAPMGGTFLRSSRCPEFMERSGRKRAVWCLLKKGIDCLVVLGGDGSVKGAQILRNEFDGFVDEFVSEGVLKFECEETSETNSISGSKEEAQMVDKSPSVCNEAARDVESKNAMATRISKHGDTLVLSNRYSLKVVHIPCSIDNDIPSTDTMIGSDTALHRVIECFDSLSFTMDSHRRAFVIEVMGRHCGFIALMSGFAVNADFVLLPESTNASWKDKVIGCIRKVRKDGKNGIAVILAEGATDPMGKKINAEDVKDLIVKETGIDSRVLKLGHIQRGGAPSARDRILSVLSGMEAVSNLLYGVETAVSICSQNNMLRRVGMKELIEECERVRGNVEGSRGSFFRMAHSLLEELRAYGKKDIDENIECNRVHMNNTVIRTDQKPDLKNSRGRAEAKTSGVASTKTGAKIIPNKILVLHHGRRVPGMNVALNTIVEYCHQMNQQLFCSENGFEGLLNDKLIRPSKYEFLSMIHDGGSVIGCSFGGEDAHRIVDKLVYHGIRNVVMMGGVECLWVIERIRNVVEKAIEELEATINTAETEANKTSNNKNEQKETSKTNEKTADTREDAKNDGEAATRAHRLRILKGFRVILIPFSQENNIPGTEMSIGTDTALNSITHSVDRVRLSATSTRKQVFLVEVSGTTGYLSLMGGIASNAFECFIPERAESIDFLSKVCKKIRKRYAMNDKQGIVVMRCSQSFNRMSSASLCTLMRSDNGCYDGCHDSSQAINHPSMRNANNAHNTSCAMHKGFAVNFVVLGEIQAGSNPSPTDRIMSAVLGMRAIKFLMGMDEENVDVKYGVIGLEGQLIIVTEIEKSINEYKDLRRMPRGNEWLRYDSIFNMLQ</sequence>
<keyword evidence="10" id="KW-0418">Kinase</keyword>
<dbReference type="Pfam" id="PF00365">
    <property type="entry name" value="PFK"/>
    <property type="match status" value="2"/>
</dbReference>
<protein>
    <recommendedName>
        <fullName evidence="4">6-phosphofructokinase</fullName>
        <ecNumber evidence="4">2.7.1.11</ecNumber>
    </recommendedName>
</protein>
<dbReference type="PANTHER" id="PTHR13697:SF4">
    <property type="entry name" value="ATP-DEPENDENT 6-PHOSPHOFRUCTOKINASE"/>
    <property type="match status" value="1"/>
</dbReference>
<dbReference type="InterPro" id="IPR022953">
    <property type="entry name" value="ATP_PFK"/>
</dbReference>
<evidence type="ECO:0000256" key="2">
    <source>
        <dbReference type="ARBA" id="ARBA00004496"/>
    </source>
</evidence>
<dbReference type="GO" id="GO:0005945">
    <property type="term" value="C:6-phosphofructokinase complex"/>
    <property type="evidence" value="ECO:0007669"/>
    <property type="project" value="TreeGrafter"/>
</dbReference>
<dbReference type="UniPathway" id="UPA00109">
    <property type="reaction ID" value="UER00182"/>
</dbReference>
<evidence type="ECO:0000256" key="6">
    <source>
        <dbReference type="ARBA" id="ARBA00022533"/>
    </source>
</evidence>
<evidence type="ECO:0000313" key="17">
    <source>
        <dbReference type="EMBL" id="ELA46622.1"/>
    </source>
</evidence>
<dbReference type="Gene3D" id="3.40.50.460">
    <property type="entry name" value="Phosphofructokinase domain"/>
    <property type="match status" value="2"/>
</dbReference>
<proteinExistence type="predicted"/>
<dbReference type="GO" id="GO:0003872">
    <property type="term" value="F:6-phosphofructokinase activity"/>
    <property type="evidence" value="ECO:0007669"/>
    <property type="project" value="UniProtKB-EC"/>
</dbReference>
<gene>
    <name evidence="17" type="ORF">VCUG_01906</name>
</gene>
<dbReference type="GO" id="GO:0070095">
    <property type="term" value="F:fructose-6-phosphate binding"/>
    <property type="evidence" value="ECO:0007669"/>
    <property type="project" value="TreeGrafter"/>
</dbReference>
<dbReference type="GeneID" id="19879775"/>
<accession>L2GTB5</accession>
<evidence type="ECO:0000256" key="12">
    <source>
        <dbReference type="ARBA" id="ARBA00022842"/>
    </source>
</evidence>
<reference evidence="18" key="1">
    <citation type="submission" date="2011-03" db="EMBL/GenBank/DDBJ databases">
        <title>The genome sequence of Vavraia culicis strain floridensis.</title>
        <authorList>
            <consortium name="The Broad Institute Genome Sequencing Platform"/>
            <person name="Cuomo C."/>
            <person name="Becnel J."/>
            <person name="Sanscrainte N."/>
            <person name="Young S.K."/>
            <person name="Zeng Q."/>
            <person name="Gargeya S."/>
            <person name="Fitzgerald M."/>
            <person name="Haas B."/>
            <person name="Abouelleil A."/>
            <person name="Alvarado L."/>
            <person name="Arachchi H.M."/>
            <person name="Berlin A."/>
            <person name="Chapman S.B."/>
            <person name="Gearin G."/>
            <person name="Goldberg J."/>
            <person name="Griggs A."/>
            <person name="Gujja S."/>
            <person name="Hansen M."/>
            <person name="Heiman D."/>
            <person name="Howarth C."/>
            <person name="Larimer J."/>
            <person name="Lui A."/>
            <person name="MacDonald P.J.P."/>
            <person name="McCowen C."/>
            <person name="Montmayeur A."/>
            <person name="Murphy C."/>
            <person name="Neiman D."/>
            <person name="Pearson M."/>
            <person name="Priest M."/>
            <person name="Roberts A."/>
            <person name="Saif S."/>
            <person name="Shea T."/>
            <person name="Sisk P."/>
            <person name="Stolte C."/>
            <person name="Sykes S."/>
            <person name="Wortman J."/>
            <person name="Nusbaum C."/>
            <person name="Birren B."/>
        </authorList>
    </citation>
    <scope>NUCLEOTIDE SEQUENCE [LARGE SCALE GENOMIC DNA]</scope>
    <source>
        <strain evidence="18">floridensis</strain>
    </source>
</reference>
<dbReference type="AlphaFoldDB" id="L2GTB5"/>
<dbReference type="InParanoid" id="L2GTB5"/>
<evidence type="ECO:0000256" key="9">
    <source>
        <dbReference type="ARBA" id="ARBA00022741"/>
    </source>
</evidence>
<evidence type="ECO:0000259" key="16">
    <source>
        <dbReference type="Pfam" id="PF00365"/>
    </source>
</evidence>
<dbReference type="PANTHER" id="PTHR13697">
    <property type="entry name" value="PHOSPHOFRUCTOKINASE"/>
    <property type="match status" value="1"/>
</dbReference>
<evidence type="ECO:0000256" key="14">
    <source>
        <dbReference type="ARBA" id="ARBA00048070"/>
    </source>
</evidence>
<keyword evidence="5" id="KW-0963">Cytoplasm</keyword>
<dbReference type="VEuPathDB" id="MicrosporidiaDB:VCUG_01906"/>
<keyword evidence="11" id="KW-0067">ATP-binding</keyword>
<dbReference type="GO" id="GO:0061621">
    <property type="term" value="P:canonical glycolysis"/>
    <property type="evidence" value="ECO:0007669"/>
    <property type="project" value="TreeGrafter"/>
</dbReference>
<dbReference type="PRINTS" id="PR00476">
    <property type="entry name" value="PHFRCTKINASE"/>
</dbReference>
<name>L2GTB5_VAVCU</name>
<evidence type="ECO:0000313" key="18">
    <source>
        <dbReference type="Proteomes" id="UP000011081"/>
    </source>
</evidence>
<dbReference type="OMA" id="EWQDQMC"/>
<dbReference type="GO" id="GO:0005524">
    <property type="term" value="F:ATP binding"/>
    <property type="evidence" value="ECO:0007669"/>
    <property type="project" value="UniProtKB-KW"/>
</dbReference>
<evidence type="ECO:0000256" key="7">
    <source>
        <dbReference type="ARBA" id="ARBA00022679"/>
    </source>
</evidence>
<keyword evidence="8" id="KW-0479">Metal-binding</keyword>
<dbReference type="PROSITE" id="PS00433">
    <property type="entry name" value="PHOSPHOFRUCTOKINASE"/>
    <property type="match status" value="1"/>
</dbReference>
<dbReference type="FunFam" id="3.40.50.460:FF:000002">
    <property type="entry name" value="ATP-dependent 6-phosphofructokinase"/>
    <property type="match status" value="1"/>
</dbReference>
<evidence type="ECO:0000256" key="4">
    <source>
        <dbReference type="ARBA" id="ARBA00012055"/>
    </source>
</evidence>
<keyword evidence="12" id="KW-0460">Magnesium</keyword>
<keyword evidence="18" id="KW-1185">Reference proteome</keyword>
<feature type="compositionally biased region" description="Basic and acidic residues" evidence="15">
    <location>
        <begin position="709"/>
        <end position="734"/>
    </location>
</feature>
<dbReference type="RefSeq" id="XP_008074919.1">
    <property type="nucleotide sequence ID" value="XM_008076728.1"/>
</dbReference>
<evidence type="ECO:0000256" key="8">
    <source>
        <dbReference type="ARBA" id="ARBA00022723"/>
    </source>
</evidence>
<keyword evidence="9" id="KW-0547">Nucleotide-binding</keyword>
<dbReference type="STRING" id="948595.L2GTB5"/>
<evidence type="ECO:0000256" key="10">
    <source>
        <dbReference type="ARBA" id="ARBA00022777"/>
    </source>
</evidence>
<feature type="domain" description="Phosphofructokinase" evidence="16">
    <location>
        <begin position="575"/>
        <end position="945"/>
    </location>
</feature>
<evidence type="ECO:0000256" key="1">
    <source>
        <dbReference type="ARBA" id="ARBA00001946"/>
    </source>
</evidence>
<evidence type="ECO:0000256" key="15">
    <source>
        <dbReference type="SAM" id="MobiDB-lite"/>
    </source>
</evidence>
<comment type="pathway">
    <text evidence="3">Carbohydrate degradation; glycolysis; D-glyceraldehyde 3-phosphate and glycerone phosphate from D-glucose: step 3/4.</text>
</comment>
<dbReference type="FunCoup" id="L2GTB5">
    <property type="interactions" value="76"/>
</dbReference>
<dbReference type="OrthoDB" id="537915at2759"/>
<dbReference type="HOGENOM" id="CLU_011053_2_0_1"/>